<organism evidence="4 5">
    <name type="scientific">Geodermatophilus saharensis</name>
    <dbReference type="NCBI Taxonomy" id="1137994"/>
    <lineage>
        <taxon>Bacteria</taxon>
        <taxon>Bacillati</taxon>
        <taxon>Actinomycetota</taxon>
        <taxon>Actinomycetes</taxon>
        <taxon>Geodermatophilales</taxon>
        <taxon>Geodermatophilaceae</taxon>
        <taxon>Geodermatophilus</taxon>
    </lineage>
</organism>
<dbReference type="Proteomes" id="UP000198386">
    <property type="component" value="Unassembled WGS sequence"/>
</dbReference>
<evidence type="ECO:0000313" key="5">
    <source>
        <dbReference type="Proteomes" id="UP000198386"/>
    </source>
</evidence>
<dbReference type="EMBL" id="FZOH01000008">
    <property type="protein sequence ID" value="SNS76211.1"/>
    <property type="molecule type" value="Genomic_DNA"/>
</dbReference>
<evidence type="ECO:0000313" key="4">
    <source>
        <dbReference type="EMBL" id="SNS76211.1"/>
    </source>
</evidence>
<dbReference type="InterPro" id="IPR037914">
    <property type="entry name" value="SpoVT-AbrB_sf"/>
</dbReference>
<feature type="compositionally biased region" description="Basic and acidic residues" evidence="2">
    <location>
        <begin position="66"/>
        <end position="75"/>
    </location>
</feature>
<sequence length="165" mass="17824">MVPGRRGRLAIPAEVRAALGLVPGQRLRLRTEGGRLVLERPGDAVSELRGLAAGVPRDRSLVEELPAERRAEARTEWSSSTPRRSWPCSTTNRGRTWSPRASAARSWERPTWREVVGKLVDAGAAVSRLRPLLLSAGVTTETLSAADAELAGALRSTRRTGAGTR</sequence>
<dbReference type="SUPFAM" id="SSF89447">
    <property type="entry name" value="AbrB/MazE/MraZ-like"/>
    <property type="match status" value="1"/>
</dbReference>
<evidence type="ECO:0000256" key="2">
    <source>
        <dbReference type="SAM" id="MobiDB-lite"/>
    </source>
</evidence>
<name>A0A239H4V7_9ACTN</name>
<dbReference type="AlphaFoldDB" id="A0A239H4V7"/>
<dbReference type="Pfam" id="PF04014">
    <property type="entry name" value="MazE_antitoxin"/>
    <property type="match status" value="1"/>
</dbReference>
<accession>A0A239H4V7</accession>
<keyword evidence="5" id="KW-1185">Reference proteome</keyword>
<gene>
    <name evidence="4" type="ORF">SAMN04488107_3686</name>
</gene>
<protein>
    <submittedName>
        <fullName evidence="4">Looped-hinge helix DNA binding domain-containing protein, AbrB family</fullName>
    </submittedName>
</protein>
<dbReference type="GO" id="GO:0003677">
    <property type="term" value="F:DNA binding"/>
    <property type="evidence" value="ECO:0007669"/>
    <property type="project" value="UniProtKB-UniRule"/>
</dbReference>
<feature type="domain" description="SpoVT-AbrB" evidence="3">
    <location>
        <begin position="1"/>
        <end position="43"/>
    </location>
</feature>
<proteinExistence type="predicted"/>
<dbReference type="SMART" id="SM00966">
    <property type="entry name" value="SpoVT_AbrB"/>
    <property type="match status" value="1"/>
</dbReference>
<dbReference type="NCBIfam" id="TIGR01439">
    <property type="entry name" value="lp_hng_hel_AbrB"/>
    <property type="match status" value="1"/>
</dbReference>
<dbReference type="InterPro" id="IPR007159">
    <property type="entry name" value="SpoVT-AbrB_dom"/>
</dbReference>
<feature type="compositionally biased region" description="Polar residues" evidence="2">
    <location>
        <begin position="81"/>
        <end position="95"/>
    </location>
</feature>
<keyword evidence="1" id="KW-0238">DNA-binding</keyword>
<evidence type="ECO:0000259" key="3">
    <source>
        <dbReference type="PROSITE" id="PS51740"/>
    </source>
</evidence>
<feature type="region of interest" description="Disordered" evidence="2">
    <location>
        <begin position="66"/>
        <end position="103"/>
    </location>
</feature>
<dbReference type="PROSITE" id="PS51740">
    <property type="entry name" value="SPOVT_ABRB"/>
    <property type="match status" value="1"/>
</dbReference>
<reference evidence="5" key="1">
    <citation type="submission" date="2017-06" db="EMBL/GenBank/DDBJ databases">
        <authorList>
            <person name="Varghese N."/>
            <person name="Submissions S."/>
        </authorList>
    </citation>
    <scope>NUCLEOTIDE SEQUENCE [LARGE SCALE GENOMIC DNA]</scope>
    <source>
        <strain evidence="5">DSM 45423</strain>
    </source>
</reference>
<dbReference type="Gene3D" id="2.10.260.10">
    <property type="match status" value="1"/>
</dbReference>
<evidence type="ECO:0000256" key="1">
    <source>
        <dbReference type="PROSITE-ProRule" id="PRU01076"/>
    </source>
</evidence>